<evidence type="ECO:0000259" key="18">
    <source>
        <dbReference type="Pfam" id="PF20750"/>
    </source>
</evidence>
<keyword evidence="7 13" id="KW-0547">Nucleotide-binding</keyword>
<evidence type="ECO:0000256" key="13">
    <source>
        <dbReference type="PIRNR" id="PIRNR018425"/>
    </source>
</evidence>
<dbReference type="PIRSF" id="PIRSF018425">
    <property type="entry name" value="PolyA_polymerase"/>
    <property type="match status" value="1"/>
</dbReference>
<evidence type="ECO:0000256" key="8">
    <source>
        <dbReference type="ARBA" id="ARBA00022840"/>
    </source>
</evidence>
<dbReference type="GO" id="GO:0033621">
    <property type="term" value="P:nuclear mRNA surveillance of meiosis-specific transcripts"/>
    <property type="evidence" value="ECO:0007669"/>
    <property type="project" value="EnsemblFungi"/>
</dbReference>
<protein>
    <recommendedName>
        <fullName evidence="13">Poly(A) polymerase</fullName>
        <ecNumber evidence="13">2.7.7.19</ecNumber>
    </recommendedName>
</protein>
<dbReference type="GO" id="GO:1990817">
    <property type="term" value="F:poly(A) RNA polymerase activity"/>
    <property type="evidence" value="ECO:0007669"/>
    <property type="project" value="UniProtKB-UniRule"/>
</dbReference>
<dbReference type="SUPFAM" id="SSF81631">
    <property type="entry name" value="PAP/OAS1 substrate-binding domain"/>
    <property type="match status" value="1"/>
</dbReference>
<keyword evidence="8 13" id="KW-0067">ATP-binding</keyword>
<dbReference type="PANTHER" id="PTHR10682:SF10">
    <property type="entry name" value="POLYNUCLEOTIDE ADENYLYLTRANSFERASE"/>
    <property type="match status" value="1"/>
</dbReference>
<feature type="binding site" evidence="14">
    <location>
        <begin position="167"/>
        <end position="168"/>
    </location>
    <ligand>
        <name>ATP</name>
        <dbReference type="ChEBI" id="CHEBI:30616"/>
    </ligand>
</feature>
<dbReference type="CDD" id="cd05402">
    <property type="entry name" value="NT_PAP_TUTase"/>
    <property type="match status" value="1"/>
</dbReference>
<keyword evidence="20" id="KW-1185">Reference proteome</keyword>
<evidence type="ECO:0000256" key="1">
    <source>
        <dbReference type="ARBA" id="ARBA00001936"/>
    </source>
</evidence>
<dbReference type="GO" id="GO:0005524">
    <property type="term" value="F:ATP binding"/>
    <property type="evidence" value="ECO:0007669"/>
    <property type="project" value="UniProtKB-UniRule"/>
</dbReference>
<dbReference type="GO" id="GO:0033620">
    <property type="term" value="C:Mei2 nuclear dot complex"/>
    <property type="evidence" value="ECO:0007669"/>
    <property type="project" value="EnsemblFungi"/>
</dbReference>
<keyword evidence="11" id="KW-0464">Manganese</keyword>
<feature type="binding site" evidence="14">
    <location>
        <position position="149"/>
    </location>
    <ligand>
        <name>ATP</name>
        <dbReference type="ChEBI" id="CHEBI:30616"/>
    </ligand>
</feature>
<name>A0A1U7LV83_NEOID</name>
<comment type="cofactor">
    <cofactor evidence="15">
        <name>Mg(2+)</name>
        <dbReference type="ChEBI" id="CHEBI:18420"/>
    </cofactor>
    <text evidence="15">Binds 2 magnesium ions. Also active with manganese.</text>
</comment>
<dbReference type="GO" id="GO:0003723">
    <property type="term" value="F:RNA binding"/>
    <property type="evidence" value="ECO:0007669"/>
    <property type="project" value="UniProtKB-UniRule"/>
</dbReference>
<dbReference type="GO" id="GO:0000287">
    <property type="term" value="F:magnesium ion binding"/>
    <property type="evidence" value="ECO:0007669"/>
    <property type="project" value="EnsemblFungi"/>
</dbReference>
<dbReference type="FunFam" id="3.30.460.10:FF:000002">
    <property type="entry name" value="Poly(A) polymerase alpha, putative"/>
    <property type="match status" value="1"/>
</dbReference>
<feature type="binding site" evidence="15">
    <location>
        <position position="36"/>
    </location>
    <ligand>
        <name>Mg(2+)</name>
        <dbReference type="ChEBI" id="CHEBI:18420"/>
        <label>2</label>
        <note>catalytic</note>
    </ligand>
</feature>
<dbReference type="STRING" id="1198029.A0A1U7LV83"/>
<dbReference type="GO" id="GO:0005829">
    <property type="term" value="C:cytosol"/>
    <property type="evidence" value="ECO:0007669"/>
    <property type="project" value="EnsemblFungi"/>
</dbReference>
<evidence type="ECO:0000256" key="15">
    <source>
        <dbReference type="PIRSR" id="PIRSR018425-2"/>
    </source>
</evidence>
<evidence type="ECO:0000256" key="10">
    <source>
        <dbReference type="ARBA" id="ARBA00022884"/>
    </source>
</evidence>
<dbReference type="InterPro" id="IPR011068">
    <property type="entry name" value="NuclTrfase_I-like_C"/>
</dbReference>
<dbReference type="SUPFAM" id="SSF55003">
    <property type="entry name" value="PAP/Archaeal CCA-adding enzyme, C-terminal domain"/>
    <property type="match status" value="1"/>
</dbReference>
<dbReference type="GO" id="GO:0071920">
    <property type="term" value="C:cleavage body"/>
    <property type="evidence" value="ECO:0007669"/>
    <property type="project" value="EnsemblFungi"/>
</dbReference>
<accession>A0A1U7LV83</accession>
<organism evidence="19 20">
    <name type="scientific">Neolecta irregularis (strain DAH-3)</name>
    <dbReference type="NCBI Taxonomy" id="1198029"/>
    <lineage>
        <taxon>Eukaryota</taxon>
        <taxon>Fungi</taxon>
        <taxon>Dikarya</taxon>
        <taxon>Ascomycota</taxon>
        <taxon>Taphrinomycotina</taxon>
        <taxon>Neolectales</taxon>
        <taxon>Neolectaceae</taxon>
        <taxon>Neolecta</taxon>
    </lineage>
</organism>
<evidence type="ECO:0000256" key="2">
    <source>
        <dbReference type="ARBA" id="ARBA00004123"/>
    </source>
</evidence>
<keyword evidence="9 15" id="KW-0460">Magnesium</keyword>
<dbReference type="Gene3D" id="1.10.1410.10">
    <property type="match status" value="1"/>
</dbReference>
<dbReference type="InterPro" id="IPR048840">
    <property type="entry name" value="PolA_pol_NTPase"/>
</dbReference>
<reference evidence="19 20" key="1">
    <citation type="submission" date="2016-04" db="EMBL/GenBank/DDBJ databases">
        <title>Evolutionary innovation and constraint leading to complex multicellularity in the Ascomycota.</title>
        <authorList>
            <person name="Cisse O."/>
            <person name="Nguyen A."/>
            <person name="Hewitt D.A."/>
            <person name="Jedd G."/>
            <person name="Stajich J.E."/>
        </authorList>
    </citation>
    <scope>NUCLEOTIDE SEQUENCE [LARGE SCALE GENOMIC DNA]</scope>
    <source>
        <strain evidence="19 20">DAH-3</strain>
    </source>
</reference>
<evidence type="ECO:0000256" key="5">
    <source>
        <dbReference type="ARBA" id="ARBA00022679"/>
    </source>
</evidence>
<dbReference type="Proteomes" id="UP000186594">
    <property type="component" value="Unassembled WGS sequence"/>
</dbReference>
<evidence type="ECO:0000313" key="19">
    <source>
        <dbReference type="EMBL" id="OLL26528.1"/>
    </source>
</evidence>
<evidence type="ECO:0000256" key="14">
    <source>
        <dbReference type="PIRSR" id="PIRSR018425-1"/>
    </source>
</evidence>
<dbReference type="FunFam" id="3.30.70.590:FF:000003">
    <property type="entry name" value="Poly(A) polymerase"/>
    <property type="match status" value="1"/>
</dbReference>
<dbReference type="EMBL" id="LXFE01000168">
    <property type="protein sequence ID" value="OLL26528.1"/>
    <property type="molecule type" value="Genomic_DNA"/>
</dbReference>
<feature type="binding site" evidence="15">
    <location>
        <position position="34"/>
    </location>
    <ligand>
        <name>Mg(2+)</name>
        <dbReference type="ChEBI" id="CHEBI:18420"/>
        <label>2</label>
        <note>catalytic</note>
    </ligand>
</feature>
<dbReference type="InterPro" id="IPR043519">
    <property type="entry name" value="NT_sf"/>
</dbReference>
<sequence length="499" mass="56728">MESHNLDEHMAKEAGGKIFTYGSYRLGVYGPGSDIDTLVVVPKHISREDFFTTFEPLLRDRPEVTELAGVPDAYVPIIKFKWDGISIDLIFARLCLSQVPITQDLHDPSVLKNIDEKCVKSLNGTRVTDEILRLVPTPEVFKKALRAIKLWAQRRGTYSNVMGFPGGVAWAMLVARICQLYPRANSAVIISKFYRILVQWNWPQPILLKPIEDGPLNVRVWNPKLYAADKSHKMPIITPAYPSMCATHNITSSTMTIIIEELRNAGELADRILVGKAKWSDLFAKSDFFMKHKYYLSVQAASKDAEQQLKWAGCVESKLRQLILKLETLSTIDCAHPHIKHYDKLHFCATEDEATLIAHGKQVAVKSKIDLDLKKEAILKHEHAQDTDSDEGKIRVYTTTFYIGLNVNKQNIKPGEKKRVLDISWPAQEFSDLCKSWSEYKSEAMNVAVRYFRNVDLPDEVFDDLANRPRRESVRSKKRTLDDILGDTSKRAKIQASKA</sequence>
<dbReference type="InterPro" id="IPR007012">
    <property type="entry name" value="PolA_pol_cen_dom"/>
</dbReference>
<proteinExistence type="inferred from homology"/>
<comment type="subcellular location">
    <subcellularLocation>
        <location evidence="2 13">Nucleus</location>
    </subcellularLocation>
</comment>
<gene>
    <name evidence="19" type="ORF">NEOLI_001345</name>
</gene>
<dbReference type="GO" id="GO:1990251">
    <property type="term" value="C:nuclear exosome focus"/>
    <property type="evidence" value="ECO:0007669"/>
    <property type="project" value="EnsemblFungi"/>
</dbReference>
<evidence type="ECO:0000256" key="4">
    <source>
        <dbReference type="ARBA" id="ARBA00022664"/>
    </source>
</evidence>
<feature type="domain" description="Poly(A) polymerase central" evidence="17">
    <location>
        <begin position="140"/>
        <end position="285"/>
    </location>
</feature>
<dbReference type="Gene3D" id="3.30.460.10">
    <property type="entry name" value="Beta Polymerase, domain 2"/>
    <property type="match status" value="1"/>
</dbReference>
<feature type="binding site" evidence="14">
    <location>
        <position position="88"/>
    </location>
    <ligand>
        <name>ATP</name>
        <dbReference type="ChEBI" id="CHEBI:30616"/>
    </ligand>
</feature>
<evidence type="ECO:0000256" key="6">
    <source>
        <dbReference type="ARBA" id="ARBA00022723"/>
    </source>
</evidence>
<dbReference type="Pfam" id="PF04926">
    <property type="entry name" value="PAP_RNA-bind"/>
    <property type="match status" value="1"/>
</dbReference>
<evidence type="ECO:0000256" key="7">
    <source>
        <dbReference type="ARBA" id="ARBA00022741"/>
    </source>
</evidence>
<evidence type="ECO:0000259" key="16">
    <source>
        <dbReference type="Pfam" id="PF04926"/>
    </source>
</evidence>
<evidence type="ECO:0000313" key="20">
    <source>
        <dbReference type="Proteomes" id="UP000186594"/>
    </source>
</evidence>
<keyword evidence="6 15" id="KW-0479">Metal-binding</keyword>
<evidence type="ECO:0000256" key="3">
    <source>
        <dbReference type="ARBA" id="ARBA00010912"/>
    </source>
</evidence>
<feature type="domain" description="Poly(A) polymerase RNA-binding" evidence="16">
    <location>
        <begin position="287"/>
        <end position="470"/>
    </location>
</feature>
<dbReference type="Pfam" id="PF04928">
    <property type="entry name" value="PAP_central"/>
    <property type="match status" value="1"/>
</dbReference>
<feature type="binding site" evidence="14">
    <location>
        <begin position="34"/>
        <end position="36"/>
    </location>
    <ligand>
        <name>ATP</name>
        <dbReference type="ChEBI" id="CHEBI:30616"/>
    </ligand>
</feature>
<comment type="catalytic activity">
    <reaction evidence="13">
        <text>RNA(n) + ATP = RNA(n)-3'-adenine ribonucleotide + diphosphate</text>
        <dbReference type="Rhea" id="RHEA:11332"/>
        <dbReference type="Rhea" id="RHEA-COMP:14527"/>
        <dbReference type="Rhea" id="RHEA-COMP:17347"/>
        <dbReference type="ChEBI" id="CHEBI:30616"/>
        <dbReference type="ChEBI" id="CHEBI:33019"/>
        <dbReference type="ChEBI" id="CHEBI:140395"/>
        <dbReference type="ChEBI" id="CHEBI:173115"/>
        <dbReference type="EC" id="2.7.7.19"/>
    </reaction>
</comment>
<dbReference type="FunFam" id="1.10.1410.10:FF:000001">
    <property type="entry name" value="Putative poly(A) polymerase gamma"/>
    <property type="match status" value="1"/>
</dbReference>
<dbReference type="PANTHER" id="PTHR10682">
    <property type="entry name" value="POLY A POLYMERASE"/>
    <property type="match status" value="1"/>
</dbReference>
<dbReference type="GO" id="GO:0005847">
    <property type="term" value="C:mRNA cleavage and polyadenylation specificity factor complex"/>
    <property type="evidence" value="ECO:0007669"/>
    <property type="project" value="EnsemblFungi"/>
</dbReference>
<dbReference type="SUPFAM" id="SSF81301">
    <property type="entry name" value="Nucleotidyltransferase"/>
    <property type="match status" value="1"/>
</dbReference>
<comment type="caution">
    <text evidence="19">The sequence shown here is derived from an EMBL/GenBank/DDBJ whole genome shotgun (WGS) entry which is preliminary data.</text>
</comment>
<dbReference type="Gene3D" id="3.30.70.590">
    <property type="entry name" value="Poly(A) polymerase predicted RNA binding domain"/>
    <property type="match status" value="1"/>
</dbReference>
<keyword evidence="4 13" id="KW-0507">mRNA processing</keyword>
<comment type="function">
    <text evidence="13">Polymerase that creates the 3'-poly(A) tail of mRNA's.</text>
</comment>
<dbReference type="OMA" id="PAYPAMC"/>
<dbReference type="GO" id="GO:0180010">
    <property type="term" value="P:co-transcriptional mRNA 3'-end processing, cleavage and polyadenylation pathway"/>
    <property type="evidence" value="ECO:0007669"/>
    <property type="project" value="EnsemblFungi"/>
</dbReference>
<evidence type="ECO:0000256" key="9">
    <source>
        <dbReference type="ARBA" id="ARBA00022842"/>
    </source>
</evidence>
<feature type="binding site" evidence="15">
    <location>
        <position position="36"/>
    </location>
    <ligand>
        <name>Mg(2+)</name>
        <dbReference type="ChEBI" id="CHEBI:18420"/>
        <label>1</label>
        <note>catalytic</note>
    </ligand>
</feature>
<dbReference type="Pfam" id="PF20750">
    <property type="entry name" value="PAP_NTPase"/>
    <property type="match status" value="1"/>
</dbReference>
<keyword evidence="12 13" id="KW-0539">Nucleus</keyword>
<keyword evidence="10" id="KW-0694">RNA-binding</keyword>
<evidence type="ECO:0000259" key="17">
    <source>
        <dbReference type="Pfam" id="PF04928"/>
    </source>
</evidence>
<feature type="domain" description="Poly(A) polymerase nucleotidyltransferase" evidence="18">
    <location>
        <begin position="3"/>
        <end position="135"/>
    </location>
</feature>
<feature type="binding site" evidence="14">
    <location>
        <position position="158"/>
    </location>
    <ligand>
        <name>ATP</name>
        <dbReference type="ChEBI" id="CHEBI:30616"/>
    </ligand>
</feature>
<evidence type="ECO:0000256" key="12">
    <source>
        <dbReference type="ARBA" id="ARBA00023242"/>
    </source>
</evidence>
<dbReference type="InterPro" id="IPR007010">
    <property type="entry name" value="PolA_pol_RNA-bd_dom"/>
</dbReference>
<dbReference type="EC" id="2.7.7.19" evidence="13"/>
<comment type="similarity">
    <text evidence="3 13">Belongs to the poly(A) polymerase family.</text>
</comment>
<keyword evidence="5 13" id="KW-0808">Transferase</keyword>
<feature type="binding site" evidence="15">
    <location>
        <position position="88"/>
    </location>
    <ligand>
        <name>Mg(2+)</name>
        <dbReference type="ChEBI" id="CHEBI:18420"/>
        <label>2</label>
        <note>catalytic</note>
    </ligand>
</feature>
<dbReference type="InterPro" id="IPR014492">
    <property type="entry name" value="PolyA_polymerase"/>
</dbReference>
<comment type="cofactor">
    <cofactor evidence="1">
        <name>Mn(2+)</name>
        <dbReference type="ChEBI" id="CHEBI:29035"/>
    </cofactor>
</comment>
<dbReference type="GO" id="GO:0031126">
    <property type="term" value="P:sno(s)RNA 3'-end processing"/>
    <property type="evidence" value="ECO:0007669"/>
    <property type="project" value="EnsemblFungi"/>
</dbReference>
<dbReference type="OrthoDB" id="412748at2759"/>
<evidence type="ECO:0000256" key="11">
    <source>
        <dbReference type="ARBA" id="ARBA00023211"/>
    </source>
</evidence>
<feature type="binding site" evidence="15">
    <location>
        <position position="34"/>
    </location>
    <ligand>
        <name>Mg(2+)</name>
        <dbReference type="ChEBI" id="CHEBI:18420"/>
        <label>1</label>
        <note>catalytic</note>
    </ligand>
</feature>
<dbReference type="AlphaFoldDB" id="A0A1U7LV83"/>